<evidence type="ECO:0000313" key="2">
    <source>
        <dbReference type="EMBL" id="MFG6446942.1"/>
    </source>
</evidence>
<sequence>MKLLIVLALIGVLVAFTGAGYFMLKRGADRGQMARALAWRVGLSIGLFVFILLAYALGWIEPRTLAS</sequence>
<gene>
    <name evidence="2" type="ORF">ACG0Z6_01655</name>
</gene>
<keyword evidence="1" id="KW-1133">Transmembrane helix</keyword>
<dbReference type="Proteomes" id="UP001606099">
    <property type="component" value="Unassembled WGS sequence"/>
</dbReference>
<evidence type="ECO:0000256" key="1">
    <source>
        <dbReference type="SAM" id="Phobius"/>
    </source>
</evidence>
<feature type="transmembrane region" description="Helical" evidence="1">
    <location>
        <begin position="36"/>
        <end position="60"/>
    </location>
</feature>
<name>A0ABW7FRI5_9BURK</name>
<feature type="transmembrane region" description="Helical" evidence="1">
    <location>
        <begin position="6"/>
        <end position="24"/>
    </location>
</feature>
<keyword evidence="3" id="KW-1185">Reference proteome</keyword>
<dbReference type="EMBL" id="JBIGHZ010000001">
    <property type="protein sequence ID" value="MFG6446942.1"/>
    <property type="molecule type" value="Genomic_DNA"/>
</dbReference>
<dbReference type="Pfam" id="PF11137">
    <property type="entry name" value="DUF2909"/>
    <property type="match status" value="1"/>
</dbReference>
<evidence type="ECO:0000313" key="3">
    <source>
        <dbReference type="Proteomes" id="UP001606099"/>
    </source>
</evidence>
<organism evidence="2 3">
    <name type="scientific">Roseateles rivi</name>
    <dbReference type="NCBI Taxonomy" id="3299028"/>
    <lineage>
        <taxon>Bacteria</taxon>
        <taxon>Pseudomonadati</taxon>
        <taxon>Pseudomonadota</taxon>
        <taxon>Betaproteobacteria</taxon>
        <taxon>Burkholderiales</taxon>
        <taxon>Sphaerotilaceae</taxon>
        <taxon>Roseateles</taxon>
    </lineage>
</organism>
<keyword evidence="1" id="KW-0472">Membrane</keyword>
<dbReference type="RefSeq" id="WP_394458235.1">
    <property type="nucleotide sequence ID" value="NZ_JBIGHZ010000001.1"/>
</dbReference>
<proteinExistence type="predicted"/>
<comment type="caution">
    <text evidence="2">The sequence shown here is derived from an EMBL/GenBank/DDBJ whole genome shotgun (WGS) entry which is preliminary data.</text>
</comment>
<reference evidence="2 3" key="1">
    <citation type="submission" date="2024-08" db="EMBL/GenBank/DDBJ databases">
        <authorList>
            <person name="Lu H."/>
        </authorList>
    </citation>
    <scope>NUCLEOTIDE SEQUENCE [LARGE SCALE GENOMIC DNA]</scope>
    <source>
        <strain evidence="2 3">BYS180W</strain>
    </source>
</reference>
<keyword evidence="1" id="KW-0812">Transmembrane</keyword>
<dbReference type="InterPro" id="IPR021313">
    <property type="entry name" value="DUF2909"/>
</dbReference>
<accession>A0ABW7FRI5</accession>
<protein>
    <submittedName>
        <fullName evidence="2">DUF2909 domain-containing protein</fullName>
    </submittedName>
</protein>